<dbReference type="PANTHER" id="PTHR47466">
    <property type="match status" value="1"/>
</dbReference>
<dbReference type="SUPFAM" id="SSF49265">
    <property type="entry name" value="Fibronectin type III"/>
    <property type="match status" value="1"/>
</dbReference>
<feature type="domain" description="Peptidase M43 pregnancy-associated plasma-A" evidence="10">
    <location>
        <begin position="142"/>
        <end position="294"/>
    </location>
</feature>
<keyword evidence="7" id="KW-0482">Metalloprotease</keyword>
<evidence type="ECO:0000313" key="12">
    <source>
        <dbReference type="EMBL" id="TDB58666.1"/>
    </source>
</evidence>
<dbReference type="Gene3D" id="2.60.40.10">
    <property type="entry name" value="Immunoglobulins"/>
    <property type="match status" value="1"/>
</dbReference>
<evidence type="ECO:0000313" key="13">
    <source>
        <dbReference type="Proteomes" id="UP000295706"/>
    </source>
</evidence>
<feature type="coiled-coil region" evidence="9">
    <location>
        <begin position="38"/>
        <end position="65"/>
    </location>
</feature>
<dbReference type="GO" id="GO:0008237">
    <property type="term" value="F:metallopeptidase activity"/>
    <property type="evidence" value="ECO:0007669"/>
    <property type="project" value="UniProtKB-KW"/>
</dbReference>
<dbReference type="Gene3D" id="3.40.390.10">
    <property type="entry name" value="Collagenase (Catalytic Domain)"/>
    <property type="match status" value="1"/>
</dbReference>
<dbReference type="EMBL" id="SMJU01000022">
    <property type="protein sequence ID" value="TDB58666.1"/>
    <property type="molecule type" value="Genomic_DNA"/>
</dbReference>
<feature type="domain" description="GEVED" evidence="11">
    <location>
        <begin position="475"/>
        <end position="552"/>
    </location>
</feature>
<dbReference type="AlphaFoldDB" id="A0A4R4JX17"/>
<dbReference type="OrthoDB" id="6278496at2"/>
<keyword evidence="8" id="KW-1015">Disulfide bond</keyword>
<proteinExistence type="inferred from homology"/>
<evidence type="ECO:0000259" key="10">
    <source>
        <dbReference type="Pfam" id="PF05572"/>
    </source>
</evidence>
<gene>
    <name evidence="12" type="ORF">EZE20_22870</name>
</gene>
<evidence type="ECO:0000256" key="4">
    <source>
        <dbReference type="ARBA" id="ARBA00022729"/>
    </source>
</evidence>
<reference evidence="12 13" key="1">
    <citation type="submission" date="2019-02" db="EMBL/GenBank/DDBJ databases">
        <title>Arundinibacter roseus gen. nov., sp. nov., a new member of the family Cytophagaceae.</title>
        <authorList>
            <person name="Szuroczki S."/>
            <person name="Khayer B."/>
            <person name="Sproer C."/>
            <person name="Toumi M."/>
            <person name="Szabo A."/>
            <person name="Felfoldi T."/>
            <person name="Schumann P."/>
            <person name="Toth E."/>
        </authorList>
    </citation>
    <scope>NUCLEOTIDE SEQUENCE [LARGE SCALE GENOMIC DNA]</scope>
    <source>
        <strain evidence="12 13">DMA-k-7a</strain>
    </source>
</reference>
<comment type="similarity">
    <text evidence="1">Belongs to the peptidase M43B family.</text>
</comment>
<organism evidence="12 13">
    <name type="scientific">Arundinibacter roseus</name>
    <dbReference type="NCBI Taxonomy" id="2070510"/>
    <lineage>
        <taxon>Bacteria</taxon>
        <taxon>Pseudomonadati</taxon>
        <taxon>Bacteroidota</taxon>
        <taxon>Cytophagia</taxon>
        <taxon>Cytophagales</taxon>
        <taxon>Spirosomataceae</taxon>
        <taxon>Arundinibacter</taxon>
    </lineage>
</organism>
<dbReference type="PANTHER" id="PTHR47466:SF1">
    <property type="entry name" value="METALLOPROTEASE MEP1 (AFU_ORTHOLOGUE AFUA_1G07730)-RELATED"/>
    <property type="match status" value="1"/>
</dbReference>
<name>A0A4R4JX17_9BACT</name>
<dbReference type="Pfam" id="PF05572">
    <property type="entry name" value="Peptidase_M43"/>
    <property type="match status" value="1"/>
</dbReference>
<evidence type="ECO:0000256" key="8">
    <source>
        <dbReference type="ARBA" id="ARBA00023157"/>
    </source>
</evidence>
<dbReference type="GO" id="GO:0006508">
    <property type="term" value="P:proteolysis"/>
    <property type="evidence" value="ECO:0007669"/>
    <property type="project" value="UniProtKB-KW"/>
</dbReference>
<dbReference type="RefSeq" id="WP_132122152.1">
    <property type="nucleotide sequence ID" value="NZ_SMJU01000022.1"/>
</dbReference>
<evidence type="ECO:0000256" key="3">
    <source>
        <dbReference type="ARBA" id="ARBA00022723"/>
    </source>
</evidence>
<dbReference type="InterPro" id="IPR036116">
    <property type="entry name" value="FN3_sf"/>
</dbReference>
<dbReference type="CDD" id="cd00063">
    <property type="entry name" value="FN3"/>
    <property type="match status" value="1"/>
</dbReference>
<keyword evidence="4" id="KW-0732">Signal</keyword>
<dbReference type="InterPro" id="IPR003961">
    <property type="entry name" value="FN3_dom"/>
</dbReference>
<keyword evidence="2" id="KW-0645">Protease</keyword>
<keyword evidence="5" id="KW-0378">Hydrolase</keyword>
<evidence type="ECO:0000259" key="11">
    <source>
        <dbReference type="Pfam" id="PF20009"/>
    </source>
</evidence>
<evidence type="ECO:0000256" key="7">
    <source>
        <dbReference type="ARBA" id="ARBA00023049"/>
    </source>
</evidence>
<comment type="caution">
    <text evidence="12">The sequence shown here is derived from an EMBL/GenBank/DDBJ whole genome shotgun (WGS) entry which is preliminary data.</text>
</comment>
<evidence type="ECO:0000256" key="9">
    <source>
        <dbReference type="SAM" id="Coils"/>
    </source>
</evidence>
<sequence length="982" mass="105117">MKAARISSPILIPSFLYFIVFFLVAYQGFGQILECGSLEPTEQEIKQREAELRRLKRNQSQLQGSAVTFVPIRFHVVRRSNGTGGATLAQLNTTLAHVNTAYLQSGIQFYMAGSTPHYIDSDVYYDYDFSEEAALTAGNDVTNAINLYMVGTLSFQSGNVTGYAYYPSTLASSNRIFIRTDRVTDGRTLSHELGHYFNLLHTFHNNSNPDVSLRELVTRGSGANCTTAGDLVCDTPADPYGLINSTTSGCSYTGTVTDANGDLFVPSLVNMMSYYFLCGNQFTDGQYSRMEGGLVLRTAPANQYTLNYPAFTGVPGQVVANQTSAGVQVNFSDPGAGEGGFIIERATDPNGPYLAIAGLEANTTSYVDPSVITNTLYYYRVRASNGIQYSASDTAMVNLFYCKPTYSSACSPMIIADFVLSQSGTNLINNTNTGCGTNSYSDYSSIVATVNAGQSYSFTARAVTNGNGSFFPQHVSIWVDLNQNGVFEVSERLYQSSGGTTMSPTITGSITIPITATAGPTRMRIRSQYYTSGSVTEPCGQLSFGEAEDYTLHIQSTALAPTIQTVSVNAASVCPGQSLQVFFTTIGTFSSGNAYTVQIANASDNQFVSVPTTGSGSPLTAQFPANLPAGATYLVRVVASLPQTTGSTSAQQVLILPKVQAVLSGGGAVAAGDSATLTITRTSGNGPWQFTLSNSVTYFPNSQSEISINLAPASTTTYTLSSVQNTECGVGTGSGSATIVVHPIVATTLQIKVFMEGPYRTNTGQMITVLNQRGLLPGQTPVNTEVAPTPAGQPYGGSPWSYSGSEAVSNYQSNIVDWVLLSLRENSPSVDETVYRTAALVRTNGEVVLVGPPPELSAVKSYYVVIEHRNHLGVLSHQSVTVQNNVLSYDFTTQNSYTATVPVSIGQKQIGTIFAMHSADGNKTLPNQNFVINVNDYNLWTASNGQFDLYSPADFNMDAQISASDKIQWNANNSKFSMIGRQ</sequence>
<keyword evidence="13" id="KW-1185">Reference proteome</keyword>
<dbReference type="GO" id="GO:0046872">
    <property type="term" value="F:metal ion binding"/>
    <property type="evidence" value="ECO:0007669"/>
    <property type="project" value="UniProtKB-KW"/>
</dbReference>
<dbReference type="InterPro" id="IPR045474">
    <property type="entry name" value="GEVED"/>
</dbReference>
<dbReference type="InterPro" id="IPR013783">
    <property type="entry name" value="Ig-like_fold"/>
</dbReference>
<keyword evidence="9" id="KW-0175">Coiled coil</keyword>
<dbReference type="InterPro" id="IPR008754">
    <property type="entry name" value="Peptidase_M43"/>
</dbReference>
<protein>
    <submittedName>
        <fullName evidence="12">Uncharacterized protein</fullName>
    </submittedName>
</protein>
<dbReference type="SUPFAM" id="SSF55486">
    <property type="entry name" value="Metalloproteases ('zincins'), catalytic domain"/>
    <property type="match status" value="1"/>
</dbReference>
<dbReference type="InterPro" id="IPR024079">
    <property type="entry name" value="MetalloPept_cat_dom_sf"/>
</dbReference>
<keyword evidence="6" id="KW-0862">Zinc</keyword>
<evidence type="ECO:0000256" key="2">
    <source>
        <dbReference type="ARBA" id="ARBA00022670"/>
    </source>
</evidence>
<keyword evidence="3" id="KW-0479">Metal-binding</keyword>
<dbReference type="Pfam" id="PF20009">
    <property type="entry name" value="GEVED"/>
    <property type="match status" value="1"/>
</dbReference>
<evidence type="ECO:0000256" key="1">
    <source>
        <dbReference type="ARBA" id="ARBA00008721"/>
    </source>
</evidence>
<evidence type="ECO:0000256" key="5">
    <source>
        <dbReference type="ARBA" id="ARBA00022801"/>
    </source>
</evidence>
<accession>A0A4R4JX17</accession>
<dbReference type="Proteomes" id="UP000295706">
    <property type="component" value="Unassembled WGS sequence"/>
</dbReference>
<evidence type="ECO:0000256" key="6">
    <source>
        <dbReference type="ARBA" id="ARBA00022833"/>
    </source>
</evidence>